<dbReference type="Gene3D" id="3.40.50.2000">
    <property type="entry name" value="Glycogen Phosphorylase B"/>
    <property type="match status" value="2"/>
</dbReference>
<gene>
    <name evidence="2" type="primary">mshA</name>
    <name evidence="2" type="ORF">MAMC_01136</name>
</gene>
<dbReference type="AlphaFoldDB" id="A0A5E6MBF7"/>
<dbReference type="Pfam" id="PF00534">
    <property type="entry name" value="Glycos_transf_1"/>
    <property type="match status" value="1"/>
</dbReference>
<name>A0A5E6MBF7_9BACT</name>
<dbReference type="CDD" id="cd03801">
    <property type="entry name" value="GT4_PimA-like"/>
    <property type="match status" value="1"/>
</dbReference>
<sequence>MLAGRFQQAGRSVAVVTETAYKGEEPFPYPIVRGASGVELAALVSRARCVLQNHPSLRLGWPLLVMRKPFVIAVHNWLSFSGIGGVARRSLFRRCGRCISISEPIASHLPVPSEIVPSPYDEEMFWNTGREERSRDCLFVGRMHQGKGPLLFLEALELLGKEGLRPAATLVGGGPLLEEAKAVSRRLGMDGHVEFLGPQEAGVVAELMREHRILVVPSVWQEPFGIVALEGIACGCIVIGSDGGGLKEAIGSCGLTFPNGDCRALAARIRELLTDSGRAASLLASASEHLRGRTSVAVAERYLGIIDDVLSLA</sequence>
<keyword evidence="2" id="KW-0328">Glycosyltransferase</keyword>
<protein>
    <submittedName>
        <fullName evidence="2">D-inositol 3-phosphate glycosyltransferase</fullName>
        <ecNumber evidence="2">2.4.1.250</ecNumber>
    </submittedName>
</protein>
<dbReference type="InterPro" id="IPR001296">
    <property type="entry name" value="Glyco_trans_1"/>
</dbReference>
<dbReference type="Proteomes" id="UP000381693">
    <property type="component" value="Unassembled WGS sequence"/>
</dbReference>
<evidence type="ECO:0000259" key="1">
    <source>
        <dbReference type="Pfam" id="PF00534"/>
    </source>
</evidence>
<evidence type="ECO:0000313" key="2">
    <source>
        <dbReference type="EMBL" id="VVM06538.1"/>
    </source>
</evidence>
<dbReference type="EC" id="2.4.1.250" evidence="2"/>
<dbReference type="PANTHER" id="PTHR12526:SF618">
    <property type="entry name" value="GLYCOSYLTRANSFERASE, FAMILY 4"/>
    <property type="match status" value="1"/>
</dbReference>
<dbReference type="GO" id="GO:0102710">
    <property type="term" value="F:D-inositol-3-phosphate glycosyltransferase activity"/>
    <property type="evidence" value="ECO:0007669"/>
    <property type="project" value="UniProtKB-EC"/>
</dbReference>
<dbReference type="PANTHER" id="PTHR12526">
    <property type="entry name" value="GLYCOSYLTRANSFERASE"/>
    <property type="match status" value="1"/>
</dbReference>
<keyword evidence="2" id="KW-0808">Transferase</keyword>
<comment type="caution">
    <text evidence="2">The sequence shown here is derived from an EMBL/GenBank/DDBJ whole genome shotgun (WGS) entry which is preliminary data.</text>
</comment>
<evidence type="ECO:0000313" key="3">
    <source>
        <dbReference type="Proteomes" id="UP000381693"/>
    </source>
</evidence>
<accession>A0A5E6MBF7</accession>
<feature type="domain" description="Glycosyl transferase family 1" evidence="1">
    <location>
        <begin position="122"/>
        <end position="281"/>
    </location>
</feature>
<proteinExistence type="predicted"/>
<reference evidence="2" key="1">
    <citation type="submission" date="2019-09" db="EMBL/GenBank/DDBJ databases">
        <authorList>
            <person name="Cremers G."/>
        </authorList>
    </citation>
    <scope>NUCLEOTIDE SEQUENCE [LARGE SCALE GENOMIC DNA]</scope>
    <source>
        <strain evidence="2">3B</strain>
    </source>
</reference>
<dbReference type="EMBL" id="CABFUZ020000119">
    <property type="protein sequence ID" value="VVM06538.1"/>
    <property type="molecule type" value="Genomic_DNA"/>
</dbReference>
<dbReference type="RefSeq" id="WP_178087692.1">
    <property type="nucleotide sequence ID" value="NZ_CABFUZ020000119.1"/>
</dbReference>
<dbReference type="SUPFAM" id="SSF53756">
    <property type="entry name" value="UDP-Glycosyltransferase/glycogen phosphorylase"/>
    <property type="match status" value="1"/>
</dbReference>
<organism evidence="2 3">
    <name type="scientific">Methylacidimicrobium cyclopophantes</name>
    <dbReference type="NCBI Taxonomy" id="1041766"/>
    <lineage>
        <taxon>Bacteria</taxon>
        <taxon>Pseudomonadati</taxon>
        <taxon>Verrucomicrobiota</taxon>
        <taxon>Methylacidimicrobium</taxon>
    </lineage>
</organism>
<keyword evidence="3" id="KW-1185">Reference proteome</keyword>